<keyword evidence="5" id="KW-1185">Reference proteome</keyword>
<feature type="domain" description="PurM-like N-terminal" evidence="3">
    <location>
        <begin position="17"/>
        <end position="117"/>
    </location>
</feature>
<keyword evidence="2" id="KW-0547">Nucleotide-binding</keyword>
<feature type="binding site" evidence="2">
    <location>
        <position position="190"/>
    </location>
    <ligand>
        <name>Mg(2+)</name>
        <dbReference type="ChEBI" id="CHEBI:18420"/>
        <label>5</label>
    </ligand>
</feature>
<dbReference type="GO" id="GO:0009030">
    <property type="term" value="F:thiamine-phosphate kinase activity"/>
    <property type="evidence" value="ECO:0007669"/>
    <property type="project" value="UniProtKB-UniRule"/>
</dbReference>
<evidence type="ECO:0000256" key="1">
    <source>
        <dbReference type="ARBA" id="ARBA00022977"/>
    </source>
</evidence>
<feature type="binding site" evidence="2">
    <location>
        <position position="299"/>
    </location>
    <ligand>
        <name>substrate</name>
    </ligand>
</feature>
<dbReference type="GO" id="GO:0000287">
    <property type="term" value="F:magnesium ion binding"/>
    <property type="evidence" value="ECO:0007669"/>
    <property type="project" value="UniProtKB-UniRule"/>
</dbReference>
<dbReference type="GO" id="GO:0005524">
    <property type="term" value="F:ATP binding"/>
    <property type="evidence" value="ECO:0007669"/>
    <property type="project" value="UniProtKB-UniRule"/>
</dbReference>
<comment type="catalytic activity">
    <reaction evidence="2">
        <text>thiamine phosphate + ATP = thiamine diphosphate + ADP</text>
        <dbReference type="Rhea" id="RHEA:15913"/>
        <dbReference type="ChEBI" id="CHEBI:30616"/>
        <dbReference type="ChEBI" id="CHEBI:37575"/>
        <dbReference type="ChEBI" id="CHEBI:58937"/>
        <dbReference type="ChEBI" id="CHEBI:456216"/>
        <dbReference type="EC" id="2.7.4.16"/>
    </reaction>
</comment>
<feature type="binding site" evidence="2">
    <location>
        <position position="65"/>
    </location>
    <ligand>
        <name>Mg(2+)</name>
        <dbReference type="ChEBI" id="CHEBI:18420"/>
        <label>2</label>
    </ligand>
</feature>
<dbReference type="EC" id="2.7.4.16" evidence="2"/>
<sequence length="303" mass="32775">MKLWLGSAAPQAPEGMGDDCSVLKAPQAKVSQLVTADPVIYGQHFNDALSPEQAAAKLLRRNLSDIAAMGGKPTHAVICLALDPSISVSWIQRFYIQLGQEALANEVRIVGGDVSTADNFLGAFLTLYGETLPDTKPLLRQTSQDGSPVFVTGSLGGTIFKKHFDFTPRLAEGQWLAKSGLCLSCSDLSDGLGKDYANITPTGGTCEIDCSLLPISRDAQTMAEKSGKGPLYHAFNDGEDFELIFALHPDTDLAVFLSDWKDEFKTRVSHIGYIRQNSGTETTRLTLLNTTKDFAASGYEHLR</sequence>
<evidence type="ECO:0000256" key="2">
    <source>
        <dbReference type="HAMAP-Rule" id="MF_02128"/>
    </source>
</evidence>
<dbReference type="CDD" id="cd02194">
    <property type="entry name" value="ThiL"/>
    <property type="match status" value="1"/>
</dbReference>
<feature type="binding site" evidence="2">
    <location>
        <position position="37"/>
    </location>
    <ligand>
        <name>Mg(2+)</name>
        <dbReference type="ChEBI" id="CHEBI:18420"/>
        <label>1</label>
    </ligand>
</feature>
<dbReference type="PIRSF" id="PIRSF005303">
    <property type="entry name" value="Thiam_monoph_kin"/>
    <property type="match status" value="1"/>
</dbReference>
<evidence type="ECO:0000259" key="3">
    <source>
        <dbReference type="Pfam" id="PF00586"/>
    </source>
</evidence>
<feature type="binding site" evidence="2">
    <location>
        <position position="140"/>
    </location>
    <ligand>
        <name>ATP</name>
        <dbReference type="ChEBI" id="CHEBI:30616"/>
    </ligand>
</feature>
<dbReference type="SUPFAM" id="SSF55326">
    <property type="entry name" value="PurM N-terminal domain-like"/>
    <property type="match status" value="1"/>
</dbReference>
<feature type="binding site" evidence="2">
    <location>
        <position position="189"/>
    </location>
    <ligand>
        <name>ATP</name>
        <dbReference type="ChEBI" id="CHEBI:30616"/>
    </ligand>
</feature>
<evidence type="ECO:0000313" key="4">
    <source>
        <dbReference type="EMBL" id="MBC2604679.1"/>
    </source>
</evidence>
<keyword evidence="2 4" id="KW-0418">Kinase</keyword>
<proteinExistence type="inferred from homology"/>
<feature type="binding site" evidence="2">
    <location>
        <position position="44"/>
    </location>
    <ligand>
        <name>substrate</name>
    </ligand>
</feature>
<comment type="miscellaneous">
    <text evidence="2">Reaction mechanism of ThiL seems to utilize a direct, inline transfer of the gamma-phosphate of ATP to TMP rather than a phosphorylated enzyme intermediate.</text>
</comment>
<feature type="binding site" evidence="2">
    <location>
        <position position="239"/>
    </location>
    <ligand>
        <name>substrate</name>
    </ligand>
</feature>
<feature type="binding site" evidence="2">
    <location>
        <position position="35"/>
    </location>
    <ligand>
        <name>Mg(2+)</name>
        <dbReference type="ChEBI" id="CHEBI:18420"/>
        <label>4</label>
    </ligand>
</feature>
<dbReference type="Proteomes" id="UP000526501">
    <property type="component" value="Unassembled WGS sequence"/>
</dbReference>
<dbReference type="EMBL" id="JACHVC010000001">
    <property type="protein sequence ID" value="MBC2604679.1"/>
    <property type="molecule type" value="Genomic_DNA"/>
</dbReference>
<comment type="similarity">
    <text evidence="2">Belongs to the thiamine-monophosphate kinase family.</text>
</comment>
<dbReference type="AlphaFoldDB" id="A0A7X1B2X2"/>
<feature type="binding site" evidence="2">
    <location>
        <position position="37"/>
    </location>
    <ligand>
        <name>Mg(2+)</name>
        <dbReference type="ChEBI" id="CHEBI:18420"/>
        <label>2</label>
    </ligand>
</feature>
<protein>
    <recommendedName>
        <fullName evidence="2">Thiamine-monophosphate kinase</fullName>
        <shortName evidence="2">TMP kinase</shortName>
        <shortName evidence="2">Thiamine-phosphate kinase</shortName>
        <ecNumber evidence="2">2.7.4.16</ecNumber>
    </recommendedName>
</protein>
<feature type="binding site" evidence="2">
    <location>
        <position position="65"/>
    </location>
    <ligand>
        <name>Mg(2+)</name>
        <dbReference type="ChEBI" id="CHEBI:18420"/>
        <label>3</label>
    </ligand>
</feature>
<dbReference type="Pfam" id="PF00586">
    <property type="entry name" value="AIRS"/>
    <property type="match status" value="1"/>
</dbReference>
<keyword evidence="2" id="KW-0479">Metal-binding</keyword>
<organism evidence="4 5">
    <name type="scientific">Pelagicoccus albus</name>
    <dbReference type="NCBI Taxonomy" id="415222"/>
    <lineage>
        <taxon>Bacteria</taxon>
        <taxon>Pseudomonadati</taxon>
        <taxon>Verrucomicrobiota</taxon>
        <taxon>Opitutia</taxon>
        <taxon>Puniceicoccales</taxon>
        <taxon>Pelagicoccaceae</taxon>
        <taxon>Pelagicoccus</taxon>
    </lineage>
</organism>
<name>A0A7X1B2X2_9BACT</name>
<keyword evidence="1 2" id="KW-0784">Thiamine biosynthesis</keyword>
<accession>A0A7X1B2X2</accession>
<keyword evidence="2" id="KW-0067">ATP-binding</keyword>
<dbReference type="GO" id="GO:0009228">
    <property type="term" value="P:thiamine biosynthetic process"/>
    <property type="evidence" value="ECO:0007669"/>
    <property type="project" value="UniProtKB-KW"/>
</dbReference>
<gene>
    <name evidence="2" type="primary">thiL</name>
    <name evidence="4" type="ORF">H5P27_01280</name>
</gene>
<feature type="binding site" evidence="2">
    <location>
        <position position="187"/>
    </location>
    <ligand>
        <name>Mg(2+)</name>
        <dbReference type="ChEBI" id="CHEBI:18420"/>
        <label>3</label>
    </ligand>
</feature>
<comment type="caution">
    <text evidence="4">The sequence shown here is derived from an EMBL/GenBank/DDBJ whole genome shotgun (WGS) entry which is preliminary data.</text>
</comment>
<comment type="pathway">
    <text evidence="2">Cofactor biosynthesis; thiamine diphosphate biosynthesis; thiamine diphosphate from thiamine phosphate: step 1/1.</text>
</comment>
<dbReference type="HAMAP" id="MF_02128">
    <property type="entry name" value="TMP_kinase"/>
    <property type="match status" value="1"/>
</dbReference>
<keyword evidence="2" id="KW-0808">Transferase</keyword>
<dbReference type="InterPro" id="IPR036676">
    <property type="entry name" value="PurM-like_C_sf"/>
</dbReference>
<dbReference type="Gene3D" id="3.90.650.10">
    <property type="entry name" value="PurM-like C-terminal domain"/>
    <property type="match status" value="1"/>
</dbReference>
<keyword evidence="2" id="KW-0460">Magnesium</keyword>
<reference evidence="4 5" key="1">
    <citation type="submission" date="2020-07" db="EMBL/GenBank/DDBJ databases">
        <authorList>
            <person name="Feng X."/>
        </authorList>
    </citation>
    <scope>NUCLEOTIDE SEQUENCE [LARGE SCALE GENOMIC DNA]</scope>
    <source>
        <strain evidence="4 5">JCM23202</strain>
    </source>
</reference>
<dbReference type="InterPro" id="IPR016188">
    <property type="entry name" value="PurM-like_N"/>
</dbReference>
<evidence type="ECO:0000313" key="5">
    <source>
        <dbReference type="Proteomes" id="UP000526501"/>
    </source>
</evidence>
<feature type="binding site" evidence="2">
    <location>
        <position position="113"/>
    </location>
    <ligand>
        <name>Mg(2+)</name>
        <dbReference type="ChEBI" id="CHEBI:18420"/>
        <label>1</label>
    </ligand>
</feature>
<dbReference type="SUPFAM" id="SSF56042">
    <property type="entry name" value="PurM C-terminal domain-like"/>
    <property type="match status" value="1"/>
</dbReference>
<feature type="binding site" evidence="2">
    <location>
        <position position="19"/>
    </location>
    <ligand>
        <name>Mg(2+)</name>
        <dbReference type="ChEBI" id="CHEBI:18420"/>
        <label>3</label>
    </ligand>
</feature>
<dbReference type="RefSeq" id="WP_185658570.1">
    <property type="nucleotide sequence ID" value="NZ_CAWPOO010000001.1"/>
</dbReference>
<dbReference type="Gene3D" id="3.30.1330.10">
    <property type="entry name" value="PurM-like, N-terminal domain"/>
    <property type="match status" value="1"/>
</dbReference>
<comment type="caution">
    <text evidence="2">Lacks conserved residue(s) required for the propagation of feature annotation.</text>
</comment>
<feature type="binding site" evidence="2">
    <location>
        <begin position="112"/>
        <end position="113"/>
    </location>
    <ligand>
        <name>ATP</name>
        <dbReference type="ChEBI" id="CHEBI:30616"/>
    </ligand>
</feature>
<comment type="function">
    <text evidence="2">Catalyzes the ATP-dependent phosphorylation of thiamine-monophosphate (TMP) to form thiamine-pyrophosphate (TPP), the active form of vitamin B1.</text>
</comment>
<dbReference type="InterPro" id="IPR006283">
    <property type="entry name" value="ThiL-like"/>
</dbReference>
<dbReference type="PANTHER" id="PTHR30270">
    <property type="entry name" value="THIAMINE-MONOPHOSPHATE KINASE"/>
    <property type="match status" value="1"/>
</dbReference>
<feature type="binding site" evidence="2">
    <location>
        <position position="65"/>
    </location>
    <ligand>
        <name>Mg(2+)</name>
        <dbReference type="ChEBI" id="CHEBI:18420"/>
        <label>4</label>
    </ligand>
</feature>
<feature type="binding site" evidence="2">
    <location>
        <position position="95"/>
    </location>
    <ligand>
        <name>ATP</name>
        <dbReference type="ChEBI" id="CHEBI:30616"/>
    </ligand>
</feature>
<dbReference type="UniPathway" id="UPA00060">
    <property type="reaction ID" value="UER00142"/>
</dbReference>
<dbReference type="GO" id="GO:0009229">
    <property type="term" value="P:thiamine diphosphate biosynthetic process"/>
    <property type="evidence" value="ECO:0007669"/>
    <property type="project" value="UniProtKB-UniRule"/>
</dbReference>
<dbReference type="InterPro" id="IPR036921">
    <property type="entry name" value="PurM-like_N_sf"/>
</dbReference>
<dbReference type="PANTHER" id="PTHR30270:SF0">
    <property type="entry name" value="THIAMINE-MONOPHOSPHATE KINASE"/>
    <property type="match status" value="1"/>
</dbReference>
<feature type="binding site" evidence="2">
    <location>
        <position position="19"/>
    </location>
    <ligand>
        <name>Mg(2+)</name>
        <dbReference type="ChEBI" id="CHEBI:18420"/>
        <label>4</label>
    </ligand>
</feature>